<dbReference type="InterPro" id="IPR058852">
    <property type="entry name" value="HTH_77"/>
</dbReference>
<dbReference type="InterPro" id="IPR027417">
    <property type="entry name" value="P-loop_NTPase"/>
</dbReference>
<dbReference type="InterPro" id="IPR049945">
    <property type="entry name" value="AAA_22"/>
</dbReference>
<dbReference type="GO" id="GO:0003677">
    <property type="term" value="F:DNA binding"/>
    <property type="evidence" value="ECO:0007669"/>
    <property type="project" value="InterPro"/>
</dbReference>
<dbReference type="InterPro" id="IPR019734">
    <property type="entry name" value="TPR_rpt"/>
</dbReference>
<name>A0A326UBG6_THEHA</name>
<dbReference type="PROSITE" id="PS50043">
    <property type="entry name" value="HTH_LUXR_2"/>
    <property type="match status" value="1"/>
</dbReference>
<dbReference type="OrthoDB" id="149079at2"/>
<dbReference type="Pfam" id="PF25872">
    <property type="entry name" value="HTH_77"/>
    <property type="match status" value="1"/>
</dbReference>
<comment type="caution">
    <text evidence="2">The sequence shown here is derived from an EMBL/GenBank/DDBJ whole genome shotgun (WGS) entry which is preliminary data.</text>
</comment>
<sequence>MTRSHPTVHGQTLVYRLDDREIQVQVDSPEWFEWLTEAMTFAFHSAEGSFTARKERTSNGRGGWYWKAYQRRKGKLYHAYLGKTETLTLQRLLSIAGQLSRDGAQQPEEPIDQEPFFLHIGPLIGREQEIATALELLKRPDIRLLTITGPAGVGKTRLGVQLTQMLSAEFADGSQSVSLATVRDASLVLPTIAYRLGFVEAGEESLLQRVKTYLAHKQMLLLLDNFEQIVIAAPLLAELLSACPQIKFLVTSREALHIRSEYELNIAPLPLPDLRRLPDLNELAQNAAVSLFVQRAASVKVGFRLTANNARPIAEICTQLDGLPLAIELAAARVKFFPPQMLLARLGSRLQILTGGARDLPPRQQTLRDTLHWSYELLTEQEQRLFRRLAVFVNGCMIDAVDPVCGTADESDTLELITSLIDKNLVQSIEQADDQIRLMMLETVREYGLECLQEYDEIETVRQAHAAYYLELALEAEAHLKGADQVAWLNRLEQEYDNLRTACHWLLERQQYEATLQLCSSLWCFFLIRSHQSEALHWLEQALTYHHTTISPSLRAKGYYTAGLLAGSQGLHPQSLLYLEKSLELSTDKHNNAAALNQLGHIRARSSPLEAHKLYQQSFELAKEVQDSHCMADALISLADEALALGDLPRSRTLFTESLRISEELHDKRNIACSLGGLGQVYAQEGRFSEAQSFLLRSLSIFREIGDRTNLAYMLIPLGMVTLYLGDYPTAQALFQESLTVSRSLGNQNHIANYLGILGEVALHKKGEETAARILLEESLSIFRETDNEEGIASRLLVLGNLELAQGHLQTAEPLLQESLLIFRKLANRAMTATALYMLSHTAAHLGNYSAARAYMAESLTITREIGDKWQMPSRLSHLGLIALNQGELEVARPLIEESIVLARQSGDLRYLSDALGIMGLLLMNEGNYAGAQTQLQESLSISQQIKDSIASAYRLADLGTLAFYQKDYAHARPLIEESLMICLDAGNRWFIASCLERLGEIAIEEQQTVRAVQLWGAAATIRETIQAPIPPIELKPYQEAVAKARQQLGDEQFESIWASGQKKTPAELLSLTHTEPLEEKSVLSTPGTGLTTREREVLELVTQGLTNAQIAERLIISPRTVQTHLTSIYSKIGVTSRSAATRYAIEQKLIESSAEWRNLA</sequence>
<evidence type="ECO:0000313" key="2">
    <source>
        <dbReference type="EMBL" id="PZW34352.1"/>
    </source>
</evidence>
<protein>
    <submittedName>
        <fullName evidence="2">Putative ATPase</fullName>
    </submittedName>
</protein>
<proteinExistence type="predicted"/>
<dbReference type="SUPFAM" id="SSF48452">
    <property type="entry name" value="TPR-like"/>
    <property type="match status" value="3"/>
</dbReference>
<dbReference type="SUPFAM" id="SSF52540">
    <property type="entry name" value="P-loop containing nucleoside triphosphate hydrolases"/>
    <property type="match status" value="1"/>
</dbReference>
<dbReference type="Gene3D" id="1.10.10.10">
    <property type="entry name" value="Winged helix-like DNA-binding domain superfamily/Winged helix DNA-binding domain"/>
    <property type="match status" value="1"/>
</dbReference>
<gene>
    <name evidence="2" type="ORF">EI42_01189</name>
</gene>
<feature type="domain" description="HTH luxR-type" evidence="1">
    <location>
        <begin position="1084"/>
        <end position="1149"/>
    </location>
</feature>
<dbReference type="PANTHER" id="PTHR47691">
    <property type="entry name" value="REGULATOR-RELATED"/>
    <property type="match status" value="1"/>
</dbReference>
<dbReference type="PANTHER" id="PTHR47691:SF3">
    <property type="entry name" value="HTH-TYPE TRANSCRIPTIONAL REGULATOR RV0890C-RELATED"/>
    <property type="match status" value="1"/>
</dbReference>
<dbReference type="InterPro" id="IPR026000">
    <property type="entry name" value="Apc5_dom"/>
</dbReference>
<dbReference type="SMART" id="SM00421">
    <property type="entry name" value="HTH_LUXR"/>
    <property type="match status" value="1"/>
</dbReference>
<evidence type="ECO:0000259" key="1">
    <source>
        <dbReference type="PROSITE" id="PS50043"/>
    </source>
</evidence>
<organism evidence="2 3">
    <name type="scientific">Thermosporothrix hazakensis</name>
    <dbReference type="NCBI Taxonomy" id="644383"/>
    <lineage>
        <taxon>Bacteria</taxon>
        <taxon>Bacillati</taxon>
        <taxon>Chloroflexota</taxon>
        <taxon>Ktedonobacteria</taxon>
        <taxon>Ktedonobacterales</taxon>
        <taxon>Thermosporotrichaceae</taxon>
        <taxon>Thermosporothrix</taxon>
    </lineage>
</organism>
<dbReference type="InterPro" id="IPR036388">
    <property type="entry name" value="WH-like_DNA-bd_sf"/>
</dbReference>
<dbReference type="Pfam" id="PF13401">
    <property type="entry name" value="AAA_22"/>
    <property type="match status" value="1"/>
</dbReference>
<dbReference type="Pfam" id="PF12862">
    <property type="entry name" value="ANAPC5"/>
    <property type="match status" value="1"/>
</dbReference>
<dbReference type="GO" id="GO:0006355">
    <property type="term" value="P:regulation of DNA-templated transcription"/>
    <property type="evidence" value="ECO:0007669"/>
    <property type="project" value="InterPro"/>
</dbReference>
<dbReference type="PRINTS" id="PR00364">
    <property type="entry name" value="DISEASERSIST"/>
</dbReference>
<dbReference type="InterPro" id="IPR000792">
    <property type="entry name" value="Tscrpt_reg_LuxR_C"/>
</dbReference>
<dbReference type="PRINTS" id="PR00038">
    <property type="entry name" value="HTHLUXR"/>
</dbReference>
<dbReference type="RefSeq" id="WP_111319827.1">
    <property type="nucleotide sequence ID" value="NZ_BIFX01000001.1"/>
</dbReference>
<dbReference type="PROSITE" id="PS00622">
    <property type="entry name" value="HTH_LUXR_1"/>
    <property type="match status" value="1"/>
</dbReference>
<dbReference type="Pfam" id="PF00196">
    <property type="entry name" value="GerE"/>
    <property type="match status" value="1"/>
</dbReference>
<dbReference type="SUPFAM" id="SSF46894">
    <property type="entry name" value="C-terminal effector domain of the bipartite response regulators"/>
    <property type="match status" value="1"/>
</dbReference>
<dbReference type="AlphaFoldDB" id="A0A326UBG6"/>
<dbReference type="CDD" id="cd06170">
    <property type="entry name" value="LuxR_C_like"/>
    <property type="match status" value="1"/>
</dbReference>
<reference evidence="2 3" key="1">
    <citation type="submission" date="2018-06" db="EMBL/GenBank/DDBJ databases">
        <title>Genomic Encyclopedia of Archaeal and Bacterial Type Strains, Phase II (KMG-II): from individual species to whole genera.</title>
        <authorList>
            <person name="Goeker M."/>
        </authorList>
    </citation>
    <scope>NUCLEOTIDE SEQUENCE [LARGE SCALE GENOMIC DNA]</scope>
    <source>
        <strain evidence="2 3">ATCC BAA-1881</strain>
    </source>
</reference>
<keyword evidence="3" id="KW-1185">Reference proteome</keyword>
<dbReference type="Gene3D" id="3.40.50.300">
    <property type="entry name" value="P-loop containing nucleotide triphosphate hydrolases"/>
    <property type="match status" value="1"/>
</dbReference>
<dbReference type="Proteomes" id="UP000248806">
    <property type="component" value="Unassembled WGS sequence"/>
</dbReference>
<evidence type="ECO:0000313" key="3">
    <source>
        <dbReference type="Proteomes" id="UP000248806"/>
    </source>
</evidence>
<dbReference type="GO" id="GO:0016887">
    <property type="term" value="F:ATP hydrolysis activity"/>
    <property type="evidence" value="ECO:0007669"/>
    <property type="project" value="InterPro"/>
</dbReference>
<dbReference type="InterPro" id="IPR016032">
    <property type="entry name" value="Sig_transdc_resp-reg_C-effctor"/>
</dbReference>
<dbReference type="Pfam" id="PF13424">
    <property type="entry name" value="TPR_12"/>
    <property type="match status" value="3"/>
</dbReference>
<dbReference type="SMART" id="SM00028">
    <property type="entry name" value="TPR"/>
    <property type="match status" value="10"/>
</dbReference>
<accession>A0A326UBG6</accession>
<dbReference type="EMBL" id="QKUF01000002">
    <property type="protein sequence ID" value="PZW34352.1"/>
    <property type="molecule type" value="Genomic_DNA"/>
</dbReference>
<dbReference type="Gene3D" id="1.25.40.10">
    <property type="entry name" value="Tetratricopeptide repeat domain"/>
    <property type="match status" value="3"/>
</dbReference>
<dbReference type="InterPro" id="IPR011990">
    <property type="entry name" value="TPR-like_helical_dom_sf"/>
</dbReference>